<evidence type="ECO:0000259" key="1">
    <source>
        <dbReference type="SMART" id="SM00960"/>
    </source>
</evidence>
<reference evidence="2 3" key="1">
    <citation type="submission" date="2016-08" db="EMBL/GenBank/DDBJ databases">
        <title>Analysis of Carbohydrate Active Enzymes in Thermogemmatispora T81 Reveals Carbohydrate Degradation Ability.</title>
        <authorList>
            <person name="Tomazini A."/>
            <person name="Lal S."/>
            <person name="Stott M."/>
            <person name="Henrissat B."/>
            <person name="Polikarpov I."/>
            <person name="Sparling R."/>
            <person name="Levin D.B."/>
        </authorList>
    </citation>
    <scope>NUCLEOTIDE SEQUENCE [LARGE SCALE GENOMIC DNA]</scope>
    <source>
        <strain evidence="2 3">T81</strain>
    </source>
</reference>
<name>A0A328VIX9_9CHLR</name>
<protein>
    <recommendedName>
        <fullName evidence="1">Roadblock/LAMTOR2 domain-containing protein</fullName>
    </recommendedName>
</protein>
<proteinExistence type="predicted"/>
<evidence type="ECO:0000313" key="2">
    <source>
        <dbReference type="EMBL" id="RAQ95603.1"/>
    </source>
</evidence>
<dbReference type="Pfam" id="PF03259">
    <property type="entry name" value="Robl_LC7"/>
    <property type="match status" value="1"/>
</dbReference>
<evidence type="ECO:0000313" key="3">
    <source>
        <dbReference type="Proteomes" id="UP000248706"/>
    </source>
</evidence>
<dbReference type="SUPFAM" id="SSF103196">
    <property type="entry name" value="Roadblock/LC7 domain"/>
    <property type="match status" value="1"/>
</dbReference>
<dbReference type="InterPro" id="IPR004942">
    <property type="entry name" value="Roadblock/LAMTOR2_dom"/>
</dbReference>
<gene>
    <name evidence="2" type="ORF">A4R35_08665</name>
</gene>
<comment type="caution">
    <text evidence="2">The sequence shown here is derived from an EMBL/GenBank/DDBJ whole genome shotgun (WGS) entry which is preliminary data.</text>
</comment>
<accession>A0A328VIX9</accession>
<dbReference type="Gene3D" id="3.30.450.30">
    <property type="entry name" value="Dynein light chain 2a, cytoplasmic"/>
    <property type="match status" value="1"/>
</dbReference>
<dbReference type="AlphaFoldDB" id="A0A328VIX9"/>
<dbReference type="RefSeq" id="WP_112428463.1">
    <property type="nucleotide sequence ID" value="NZ_MCIF01000002.1"/>
</dbReference>
<dbReference type="Proteomes" id="UP000248706">
    <property type="component" value="Unassembled WGS sequence"/>
</dbReference>
<dbReference type="SMART" id="SM00960">
    <property type="entry name" value="Robl_LC7"/>
    <property type="match status" value="1"/>
</dbReference>
<feature type="domain" description="Roadblock/LAMTOR2" evidence="1">
    <location>
        <begin position="4"/>
        <end position="94"/>
    </location>
</feature>
<sequence>MVDLKQALGRFLTIPGVRMAILVGRDGLLIEGVPRDSKEDLEAVGAIMTSGLSAAEALGREVARGGLVGALVEFEHGLVSADPLGDFALIVTVFDSASALGRVRHLVKSSRDEILEALDIA</sequence>
<dbReference type="OrthoDB" id="162769at2"/>
<organism evidence="2 3">
    <name type="scientific">Thermogemmatispora tikiterensis</name>
    <dbReference type="NCBI Taxonomy" id="1825093"/>
    <lineage>
        <taxon>Bacteria</taxon>
        <taxon>Bacillati</taxon>
        <taxon>Chloroflexota</taxon>
        <taxon>Ktedonobacteria</taxon>
        <taxon>Thermogemmatisporales</taxon>
        <taxon>Thermogemmatisporaceae</taxon>
        <taxon>Thermogemmatispora</taxon>
    </lineage>
</organism>
<dbReference type="EMBL" id="MCIF01000002">
    <property type="protein sequence ID" value="RAQ95603.1"/>
    <property type="molecule type" value="Genomic_DNA"/>
</dbReference>
<keyword evidence="3" id="KW-1185">Reference proteome</keyword>